<evidence type="ECO:0000256" key="3">
    <source>
        <dbReference type="ARBA" id="ARBA00022692"/>
    </source>
</evidence>
<keyword evidence="3 6" id="KW-0812">Transmembrane</keyword>
<name>A0AA39GKB6_SARSR</name>
<sequence length="208" mass="22599">MPVIAEMRDPKSFPKSLFISQGFLVACYMSFGMVVYMYCGVYIASPSLASGGGTLEKVAYGVSIPGFIMTSTLWVHVASKFLFVRILRNSEHLQKNSVKHWTTWLSSTIGITILSFLIAEAVPFFNYILGFIGSICCSPTCLVIPAWMGLYLRKGDYFSSNKVTALCAFHCVTIVGGTFMAIAGTYTTVQSIVDAYASGTVSKAFTCG</sequence>
<proteinExistence type="inferred from homology"/>
<organism evidence="8 9">
    <name type="scientific">Sarocladium strictum</name>
    <name type="common">Black bundle disease fungus</name>
    <name type="synonym">Acremonium strictum</name>
    <dbReference type="NCBI Taxonomy" id="5046"/>
    <lineage>
        <taxon>Eukaryota</taxon>
        <taxon>Fungi</taxon>
        <taxon>Dikarya</taxon>
        <taxon>Ascomycota</taxon>
        <taxon>Pezizomycotina</taxon>
        <taxon>Sordariomycetes</taxon>
        <taxon>Hypocreomycetidae</taxon>
        <taxon>Hypocreales</taxon>
        <taxon>Sarocladiaceae</taxon>
        <taxon>Sarocladium</taxon>
    </lineage>
</organism>
<evidence type="ECO:0000313" key="9">
    <source>
        <dbReference type="Proteomes" id="UP001175261"/>
    </source>
</evidence>
<comment type="subcellular location">
    <subcellularLocation>
        <location evidence="1">Membrane</location>
        <topology evidence="1">Multi-pass membrane protein</topology>
    </subcellularLocation>
</comment>
<dbReference type="Pfam" id="PF01490">
    <property type="entry name" value="Aa_trans"/>
    <property type="match status" value="1"/>
</dbReference>
<dbReference type="AlphaFoldDB" id="A0AA39GKB6"/>
<dbReference type="Proteomes" id="UP001175261">
    <property type="component" value="Unassembled WGS sequence"/>
</dbReference>
<evidence type="ECO:0000256" key="6">
    <source>
        <dbReference type="SAM" id="Phobius"/>
    </source>
</evidence>
<evidence type="ECO:0000256" key="1">
    <source>
        <dbReference type="ARBA" id="ARBA00004141"/>
    </source>
</evidence>
<feature type="transmembrane region" description="Helical" evidence="6">
    <location>
        <begin position="163"/>
        <end position="186"/>
    </location>
</feature>
<gene>
    <name evidence="8" type="ORF">NLU13_4859</name>
</gene>
<feature type="transmembrane region" description="Helical" evidence="6">
    <location>
        <begin position="17"/>
        <end position="38"/>
    </location>
</feature>
<dbReference type="GO" id="GO:0016020">
    <property type="term" value="C:membrane"/>
    <property type="evidence" value="ECO:0007669"/>
    <property type="project" value="UniProtKB-SubCell"/>
</dbReference>
<reference evidence="8" key="1">
    <citation type="submission" date="2022-10" db="EMBL/GenBank/DDBJ databases">
        <title>Determination and structural analysis of whole genome sequence of Sarocladium strictum F4-1.</title>
        <authorList>
            <person name="Hu L."/>
            <person name="Jiang Y."/>
        </authorList>
    </citation>
    <scope>NUCLEOTIDE SEQUENCE</scope>
    <source>
        <strain evidence="8">F4-1</strain>
    </source>
</reference>
<comment type="similarity">
    <text evidence="2">Belongs to the amino acid/polyamine transporter 2 family.</text>
</comment>
<feature type="domain" description="Amino acid transporter transmembrane" evidence="7">
    <location>
        <begin position="2"/>
        <end position="189"/>
    </location>
</feature>
<dbReference type="EMBL" id="JAPDFR010000003">
    <property type="protein sequence ID" value="KAK0388616.1"/>
    <property type="molecule type" value="Genomic_DNA"/>
</dbReference>
<keyword evidence="4 6" id="KW-1133">Transmembrane helix</keyword>
<feature type="transmembrane region" description="Helical" evidence="6">
    <location>
        <begin position="58"/>
        <end position="83"/>
    </location>
</feature>
<dbReference type="PANTHER" id="PTHR22950">
    <property type="entry name" value="AMINO ACID TRANSPORTER"/>
    <property type="match status" value="1"/>
</dbReference>
<evidence type="ECO:0000256" key="4">
    <source>
        <dbReference type="ARBA" id="ARBA00022989"/>
    </source>
</evidence>
<dbReference type="GO" id="GO:0015179">
    <property type="term" value="F:L-amino acid transmembrane transporter activity"/>
    <property type="evidence" value="ECO:0007669"/>
    <property type="project" value="TreeGrafter"/>
</dbReference>
<feature type="transmembrane region" description="Helical" evidence="6">
    <location>
        <begin position="128"/>
        <end position="151"/>
    </location>
</feature>
<dbReference type="InterPro" id="IPR013057">
    <property type="entry name" value="AA_transpt_TM"/>
</dbReference>
<evidence type="ECO:0000256" key="2">
    <source>
        <dbReference type="ARBA" id="ARBA00008066"/>
    </source>
</evidence>
<keyword evidence="5 6" id="KW-0472">Membrane</keyword>
<evidence type="ECO:0000256" key="5">
    <source>
        <dbReference type="ARBA" id="ARBA00023136"/>
    </source>
</evidence>
<evidence type="ECO:0000313" key="8">
    <source>
        <dbReference type="EMBL" id="KAK0388616.1"/>
    </source>
</evidence>
<feature type="transmembrane region" description="Helical" evidence="6">
    <location>
        <begin position="104"/>
        <end position="122"/>
    </location>
</feature>
<keyword evidence="9" id="KW-1185">Reference proteome</keyword>
<evidence type="ECO:0000259" key="7">
    <source>
        <dbReference type="Pfam" id="PF01490"/>
    </source>
</evidence>
<comment type="caution">
    <text evidence="8">The sequence shown here is derived from an EMBL/GenBank/DDBJ whole genome shotgun (WGS) entry which is preliminary data.</text>
</comment>
<dbReference type="PANTHER" id="PTHR22950:SF697">
    <property type="entry name" value="AMINO ACID TRANSPORTER (EUROFUNG)"/>
    <property type="match status" value="1"/>
</dbReference>
<accession>A0AA39GKB6</accession>
<protein>
    <recommendedName>
        <fullName evidence="7">Amino acid transporter transmembrane domain-containing protein</fullName>
    </recommendedName>
</protein>